<reference evidence="2" key="1">
    <citation type="journal article" date="2021" name="Mol. Ecol. Resour.">
        <title>Apolygus lucorum genome provides insights into omnivorousness and mesophyll feeding.</title>
        <authorList>
            <person name="Liu Y."/>
            <person name="Liu H."/>
            <person name="Wang H."/>
            <person name="Huang T."/>
            <person name="Liu B."/>
            <person name="Yang B."/>
            <person name="Yin L."/>
            <person name="Li B."/>
            <person name="Zhang Y."/>
            <person name="Zhang S."/>
            <person name="Jiang F."/>
            <person name="Zhang X."/>
            <person name="Ren Y."/>
            <person name="Wang B."/>
            <person name="Wang S."/>
            <person name="Lu Y."/>
            <person name="Wu K."/>
            <person name="Fan W."/>
            <person name="Wang G."/>
        </authorList>
    </citation>
    <scope>NUCLEOTIDE SEQUENCE</scope>
    <source>
        <strain evidence="2">12Hb</strain>
    </source>
</reference>
<dbReference type="OrthoDB" id="6630780at2759"/>
<protein>
    <recommendedName>
        <fullName evidence="1">CHK kinase-like domain-containing protein</fullName>
    </recommendedName>
</protein>
<sequence>MVLKRKNFNESPLQVVAVEDASGVVGKGENYLSEIERVRATVLLGSGKTKKISLIIKNQHETEQMKKLSLELGVFFREITMYRDILPKMEDLLDEIKEEEDLLWGRCYDYRLYDRLVFEDLNEAGFRMADRKKQLGLQAALLVVKNLAKFHALSKILLDRGEIPLDVFGKHIWAREPEISKRMVTENAERLLKVMKTWGDEWQEASERFEKAIPDLGKKFAEELTVKPDEFAVLCHGDCWTNNMLFKGEDLENPTAVKLLDLQISFLSTPAWDLHYFFKTSVRLEVRKKHTDQILQEYVNSWKSLTSRLPYGAFVPDVDYVKENMRKKAVFALEYCTNLISIITGDTRDNADLEDVMKALKEAEDKGEKIPVELWDLSKMMTPNTINIIKDIITDSIEFGIM</sequence>
<evidence type="ECO:0000313" key="3">
    <source>
        <dbReference type="Proteomes" id="UP000466442"/>
    </source>
</evidence>
<keyword evidence="3" id="KW-1185">Reference proteome</keyword>
<dbReference type="Gene3D" id="3.90.1200.10">
    <property type="match status" value="1"/>
</dbReference>
<feature type="domain" description="CHK kinase-like" evidence="1">
    <location>
        <begin position="116"/>
        <end position="308"/>
    </location>
</feature>
<dbReference type="SUPFAM" id="SSF56112">
    <property type="entry name" value="Protein kinase-like (PK-like)"/>
    <property type="match status" value="1"/>
</dbReference>
<gene>
    <name evidence="2" type="ORF">GE061_017251</name>
</gene>
<dbReference type="InterPro" id="IPR015897">
    <property type="entry name" value="CHK_kinase-like"/>
</dbReference>
<proteinExistence type="predicted"/>
<evidence type="ECO:0000259" key="1">
    <source>
        <dbReference type="SMART" id="SM00587"/>
    </source>
</evidence>
<dbReference type="AlphaFoldDB" id="A0A6A4JIC0"/>
<dbReference type="Proteomes" id="UP000466442">
    <property type="component" value="Unassembled WGS sequence"/>
</dbReference>
<dbReference type="Pfam" id="PF02958">
    <property type="entry name" value="EcKL"/>
    <property type="match status" value="1"/>
</dbReference>
<dbReference type="InterPro" id="IPR011009">
    <property type="entry name" value="Kinase-like_dom_sf"/>
</dbReference>
<dbReference type="InterPro" id="IPR004119">
    <property type="entry name" value="EcKL"/>
</dbReference>
<name>A0A6A4JIC0_APOLU</name>
<organism evidence="2 3">
    <name type="scientific">Apolygus lucorum</name>
    <name type="common">Small green plant bug</name>
    <name type="synonym">Lygocoris lucorum</name>
    <dbReference type="NCBI Taxonomy" id="248454"/>
    <lineage>
        <taxon>Eukaryota</taxon>
        <taxon>Metazoa</taxon>
        <taxon>Ecdysozoa</taxon>
        <taxon>Arthropoda</taxon>
        <taxon>Hexapoda</taxon>
        <taxon>Insecta</taxon>
        <taxon>Pterygota</taxon>
        <taxon>Neoptera</taxon>
        <taxon>Paraneoptera</taxon>
        <taxon>Hemiptera</taxon>
        <taxon>Heteroptera</taxon>
        <taxon>Panheteroptera</taxon>
        <taxon>Cimicomorpha</taxon>
        <taxon>Miridae</taxon>
        <taxon>Mirini</taxon>
        <taxon>Apolygus</taxon>
    </lineage>
</organism>
<dbReference type="EMBL" id="WIXP02000008">
    <property type="protein sequence ID" value="KAF6206026.1"/>
    <property type="molecule type" value="Genomic_DNA"/>
</dbReference>
<comment type="caution">
    <text evidence="2">The sequence shown here is derived from an EMBL/GenBank/DDBJ whole genome shotgun (WGS) entry which is preliminary data.</text>
</comment>
<accession>A0A6A4JIC0</accession>
<evidence type="ECO:0000313" key="2">
    <source>
        <dbReference type="EMBL" id="KAF6206026.1"/>
    </source>
</evidence>
<dbReference type="SMART" id="SM00587">
    <property type="entry name" value="CHK"/>
    <property type="match status" value="1"/>
</dbReference>
<dbReference type="PANTHER" id="PTHR11012">
    <property type="entry name" value="PROTEIN KINASE-LIKE DOMAIN-CONTAINING"/>
    <property type="match status" value="1"/>
</dbReference>
<dbReference type="PANTHER" id="PTHR11012:SF56">
    <property type="entry name" value="CHK KINASE-LIKE DOMAIN-CONTAINING PROTEIN-RELATED"/>
    <property type="match status" value="1"/>
</dbReference>